<comment type="caution">
    <text evidence="1">The sequence shown here is derived from an EMBL/GenBank/DDBJ whole genome shotgun (WGS) entry which is preliminary data.</text>
</comment>
<reference evidence="1 2" key="1">
    <citation type="submission" date="2020-08" db="EMBL/GenBank/DDBJ databases">
        <title>Genomic Encyclopedia of Type Strains, Phase IV (KMG-IV): sequencing the most valuable type-strain genomes for metagenomic binning, comparative biology and taxonomic classification.</title>
        <authorList>
            <person name="Goeker M."/>
        </authorList>
    </citation>
    <scope>NUCLEOTIDE SEQUENCE [LARGE SCALE GENOMIC DNA]</scope>
    <source>
        <strain evidence="1 2">DSM 12252</strain>
    </source>
</reference>
<sequence>MAFIIQAWREFWLSHRLRRAIEKQAARLFDITERKVVVEILACSTFPLLEQRRAESLRVKLAILILSQGKQERFQEMLALATRDWRDVLMAADMGWPNWQEILQRKGVW</sequence>
<organism evidence="1 2">
    <name type="scientific">Prosthecobacter vanneervenii</name>
    <dbReference type="NCBI Taxonomy" id="48466"/>
    <lineage>
        <taxon>Bacteria</taxon>
        <taxon>Pseudomonadati</taxon>
        <taxon>Verrucomicrobiota</taxon>
        <taxon>Verrucomicrobiia</taxon>
        <taxon>Verrucomicrobiales</taxon>
        <taxon>Verrucomicrobiaceae</taxon>
        <taxon>Prosthecobacter</taxon>
    </lineage>
</organism>
<evidence type="ECO:0000313" key="2">
    <source>
        <dbReference type="Proteomes" id="UP000590740"/>
    </source>
</evidence>
<keyword evidence="2" id="KW-1185">Reference proteome</keyword>
<evidence type="ECO:0000313" key="1">
    <source>
        <dbReference type="EMBL" id="MBB5032008.1"/>
    </source>
</evidence>
<dbReference type="Proteomes" id="UP000590740">
    <property type="component" value="Unassembled WGS sequence"/>
</dbReference>
<accession>A0A7W7Y9A0</accession>
<name>A0A7W7Y9A0_9BACT</name>
<proteinExistence type="predicted"/>
<gene>
    <name evidence="1" type="ORF">HNQ65_001576</name>
</gene>
<dbReference type="RefSeq" id="WP_184338928.1">
    <property type="nucleotide sequence ID" value="NZ_JACHIG010000002.1"/>
</dbReference>
<dbReference type="EMBL" id="JACHIG010000002">
    <property type="protein sequence ID" value="MBB5032008.1"/>
    <property type="molecule type" value="Genomic_DNA"/>
</dbReference>
<dbReference type="AlphaFoldDB" id="A0A7W7Y9A0"/>
<protein>
    <submittedName>
        <fullName evidence="1">Uncharacterized protein</fullName>
    </submittedName>
</protein>